<dbReference type="GO" id="GO:0005886">
    <property type="term" value="C:plasma membrane"/>
    <property type="evidence" value="ECO:0007669"/>
    <property type="project" value="TreeGrafter"/>
</dbReference>
<proteinExistence type="predicted"/>
<dbReference type="GeneID" id="63762437"/>
<feature type="transmembrane region" description="Helical" evidence="5">
    <location>
        <begin position="101"/>
        <end position="118"/>
    </location>
</feature>
<keyword evidence="3 5" id="KW-1133">Transmembrane helix</keyword>
<dbReference type="EMBL" id="KV878583">
    <property type="protein sequence ID" value="OJJ63155.1"/>
    <property type="molecule type" value="Genomic_DNA"/>
</dbReference>
<keyword evidence="4 5" id="KW-0472">Membrane</keyword>
<dbReference type="OrthoDB" id="5215911at2759"/>
<organism evidence="6 7">
    <name type="scientific">Aspergillus sydowii CBS 593.65</name>
    <dbReference type="NCBI Taxonomy" id="1036612"/>
    <lineage>
        <taxon>Eukaryota</taxon>
        <taxon>Fungi</taxon>
        <taxon>Dikarya</taxon>
        <taxon>Ascomycota</taxon>
        <taxon>Pezizomycotina</taxon>
        <taxon>Eurotiomycetes</taxon>
        <taxon>Eurotiomycetidae</taxon>
        <taxon>Eurotiales</taxon>
        <taxon>Aspergillaceae</taxon>
        <taxon>Aspergillus</taxon>
        <taxon>Aspergillus subgen. Nidulantes</taxon>
    </lineage>
</organism>
<dbReference type="RefSeq" id="XP_040706961.1">
    <property type="nucleotide sequence ID" value="XM_040846364.1"/>
</dbReference>
<dbReference type="STRING" id="1036612.A0A1L9TUS8"/>
<dbReference type="Gene3D" id="1.20.1250.20">
    <property type="entry name" value="MFS general substrate transporter like domains"/>
    <property type="match status" value="1"/>
</dbReference>
<dbReference type="SUPFAM" id="SSF103473">
    <property type="entry name" value="MFS general substrate transporter"/>
    <property type="match status" value="1"/>
</dbReference>
<evidence type="ECO:0000256" key="4">
    <source>
        <dbReference type="ARBA" id="ARBA00023136"/>
    </source>
</evidence>
<keyword evidence="7" id="KW-1185">Reference proteome</keyword>
<name>A0A1L9TUS8_9EURO</name>
<evidence type="ECO:0000256" key="3">
    <source>
        <dbReference type="ARBA" id="ARBA00022989"/>
    </source>
</evidence>
<evidence type="ECO:0008006" key="8">
    <source>
        <dbReference type="Google" id="ProtNLM"/>
    </source>
</evidence>
<feature type="transmembrane region" description="Helical" evidence="5">
    <location>
        <begin position="57"/>
        <end position="81"/>
    </location>
</feature>
<keyword evidence="2 5" id="KW-0812">Transmembrane</keyword>
<evidence type="ECO:0000313" key="7">
    <source>
        <dbReference type="Proteomes" id="UP000184356"/>
    </source>
</evidence>
<dbReference type="GO" id="GO:0022857">
    <property type="term" value="F:transmembrane transporter activity"/>
    <property type="evidence" value="ECO:0007669"/>
    <property type="project" value="TreeGrafter"/>
</dbReference>
<evidence type="ECO:0000256" key="2">
    <source>
        <dbReference type="ARBA" id="ARBA00022692"/>
    </source>
</evidence>
<dbReference type="Proteomes" id="UP000184356">
    <property type="component" value="Unassembled WGS sequence"/>
</dbReference>
<gene>
    <name evidence="6" type="ORF">ASPSYDRAFT_41904</name>
</gene>
<accession>A0A1L9TUS8</accession>
<dbReference type="VEuPathDB" id="FungiDB:ASPSYDRAFT_41904"/>
<evidence type="ECO:0000313" key="6">
    <source>
        <dbReference type="EMBL" id="OJJ63155.1"/>
    </source>
</evidence>
<dbReference type="AlphaFoldDB" id="A0A1L9TUS8"/>
<reference evidence="7" key="1">
    <citation type="journal article" date="2017" name="Genome Biol.">
        <title>Comparative genomics reveals high biological diversity and specific adaptations in the industrially and medically important fungal genus Aspergillus.</title>
        <authorList>
            <person name="de Vries R.P."/>
            <person name="Riley R."/>
            <person name="Wiebenga A."/>
            <person name="Aguilar-Osorio G."/>
            <person name="Amillis S."/>
            <person name="Uchima C.A."/>
            <person name="Anderluh G."/>
            <person name="Asadollahi M."/>
            <person name="Askin M."/>
            <person name="Barry K."/>
            <person name="Battaglia E."/>
            <person name="Bayram O."/>
            <person name="Benocci T."/>
            <person name="Braus-Stromeyer S.A."/>
            <person name="Caldana C."/>
            <person name="Canovas D."/>
            <person name="Cerqueira G.C."/>
            <person name="Chen F."/>
            <person name="Chen W."/>
            <person name="Choi C."/>
            <person name="Clum A."/>
            <person name="Dos Santos R.A."/>
            <person name="Damasio A.R."/>
            <person name="Diallinas G."/>
            <person name="Emri T."/>
            <person name="Fekete E."/>
            <person name="Flipphi M."/>
            <person name="Freyberg S."/>
            <person name="Gallo A."/>
            <person name="Gournas C."/>
            <person name="Habgood R."/>
            <person name="Hainaut M."/>
            <person name="Harispe M.L."/>
            <person name="Henrissat B."/>
            <person name="Hilden K.S."/>
            <person name="Hope R."/>
            <person name="Hossain A."/>
            <person name="Karabika E."/>
            <person name="Karaffa L."/>
            <person name="Karanyi Z."/>
            <person name="Krasevec N."/>
            <person name="Kuo A."/>
            <person name="Kusch H."/>
            <person name="LaButti K."/>
            <person name="Lagendijk E.L."/>
            <person name="Lapidus A."/>
            <person name="Levasseur A."/>
            <person name="Lindquist E."/>
            <person name="Lipzen A."/>
            <person name="Logrieco A.F."/>
            <person name="MacCabe A."/>
            <person name="Maekelae M.R."/>
            <person name="Malavazi I."/>
            <person name="Melin P."/>
            <person name="Meyer V."/>
            <person name="Mielnichuk N."/>
            <person name="Miskei M."/>
            <person name="Molnar A.P."/>
            <person name="Mule G."/>
            <person name="Ngan C.Y."/>
            <person name="Orejas M."/>
            <person name="Orosz E."/>
            <person name="Ouedraogo J.P."/>
            <person name="Overkamp K.M."/>
            <person name="Park H.-S."/>
            <person name="Perrone G."/>
            <person name="Piumi F."/>
            <person name="Punt P.J."/>
            <person name="Ram A.F."/>
            <person name="Ramon A."/>
            <person name="Rauscher S."/>
            <person name="Record E."/>
            <person name="Riano-Pachon D.M."/>
            <person name="Robert V."/>
            <person name="Roehrig J."/>
            <person name="Ruller R."/>
            <person name="Salamov A."/>
            <person name="Salih N.S."/>
            <person name="Samson R.A."/>
            <person name="Sandor E."/>
            <person name="Sanguinetti M."/>
            <person name="Schuetze T."/>
            <person name="Sepcic K."/>
            <person name="Shelest E."/>
            <person name="Sherlock G."/>
            <person name="Sophianopoulou V."/>
            <person name="Squina F.M."/>
            <person name="Sun H."/>
            <person name="Susca A."/>
            <person name="Todd R.B."/>
            <person name="Tsang A."/>
            <person name="Unkles S.E."/>
            <person name="van de Wiele N."/>
            <person name="van Rossen-Uffink D."/>
            <person name="Oliveira J.V."/>
            <person name="Vesth T.C."/>
            <person name="Visser J."/>
            <person name="Yu J.-H."/>
            <person name="Zhou M."/>
            <person name="Andersen M.R."/>
            <person name="Archer D.B."/>
            <person name="Baker S.E."/>
            <person name="Benoit I."/>
            <person name="Brakhage A.A."/>
            <person name="Braus G.H."/>
            <person name="Fischer R."/>
            <person name="Frisvad J.C."/>
            <person name="Goldman G.H."/>
            <person name="Houbraken J."/>
            <person name="Oakley B."/>
            <person name="Pocsi I."/>
            <person name="Scazzocchio C."/>
            <person name="Seiboth B."/>
            <person name="vanKuyk P.A."/>
            <person name="Wortman J."/>
            <person name="Dyer P.S."/>
            <person name="Grigoriev I.V."/>
        </authorList>
    </citation>
    <scope>NUCLEOTIDE SEQUENCE [LARGE SCALE GENOMIC DNA]</scope>
    <source>
        <strain evidence="7">CBS 593.65</strain>
    </source>
</reference>
<comment type="subcellular location">
    <subcellularLocation>
        <location evidence="1">Membrane</location>
        <topology evidence="1">Multi-pass membrane protein</topology>
    </subcellularLocation>
</comment>
<sequence length="151" mass="16637">MIPSSNQDAIPGTFVLVDEDRVLSTRHLDSGDSDIVLVPEPSNDPDDPLNWSRRRKLLSTICVSVYTLFAGIASANVYSVLVQLSEETGISVHTLNEGTGYMFLLAGWGLLFWQPFALQYGKRMTYMISLAGMVGTSIWRQVLACSVVECC</sequence>
<evidence type="ECO:0000256" key="5">
    <source>
        <dbReference type="SAM" id="Phobius"/>
    </source>
</evidence>
<evidence type="ECO:0000256" key="1">
    <source>
        <dbReference type="ARBA" id="ARBA00004141"/>
    </source>
</evidence>
<dbReference type="PANTHER" id="PTHR23502:SF30">
    <property type="entry name" value="TRANSPORTER, PUTATIVE (AFU_ORTHOLOGUE AFUA_8G04702)-RELATED"/>
    <property type="match status" value="1"/>
</dbReference>
<dbReference type="PANTHER" id="PTHR23502">
    <property type="entry name" value="MAJOR FACILITATOR SUPERFAMILY"/>
    <property type="match status" value="1"/>
</dbReference>
<dbReference type="InterPro" id="IPR036259">
    <property type="entry name" value="MFS_trans_sf"/>
</dbReference>
<protein>
    <recommendedName>
        <fullName evidence="8">Major facilitator superfamily (MFS) profile domain-containing protein</fullName>
    </recommendedName>
</protein>